<dbReference type="PANTHER" id="PTHR22600">
    <property type="entry name" value="BETA-HEXOSAMINIDASE"/>
    <property type="match status" value="1"/>
</dbReference>
<sequence>MKKILFFFILLNVISSWSQSKELNLMPWPQELVLGKSKLEIQPDFTIVVHQKITKRIEIATTKFLRRLSGRTGVFFDNGFAFNANSIQNATLEIFYKRAGKLEINEDESYQLKTSSNKISIEATTDIGVIYALETLLQLLDNNDTSYYFPEVSINDFPRFTWRGLMIDVARHFHPVDVLKRNLDAMAAVKMNVFHWHLTDDQGFRIESKKHPKLHQLGSDGQYYTQEQIKDVVQYASDRGIRVVPEIDVPGHATAILTAYPEIGSKDTIYSIERFSGIFDPTLDPTNEKTYEILGDLFAEMAELFPDKYFHIGGDENEGKHWDENEHIQSFKKKHNLQSNHDLQTFMNIRLEEILVKLGKSVMGWEEIMTDKMPKSALIHSWKGKNEGVPQRSSLFLAAKKGYNTILSNGYYIDLMQPVSEHYLVDPLPKNNNLSAIEKARVLGGEATMWSELATKLTLDSRLWPRTAAIAERFWSSEAIVDVSNMYKRLGVISFRLEELGITHIRNRDVILRNITNNQNIEALITLAKVYEPLKIYSRNAGGTEYKTYSPFTLFADACTADASDAIIFKELVHNFISSKGENSKAEIVSFFKKWAVNYQQFNQIEKGSPLLKNIAPLSKNLAEISTTFLQIINSETITKEDYTNCIEQLLQIEKPVEDVELAISKDLKKLAAFLIDTKKVSNISNEYFKKITN</sequence>
<dbReference type="CDD" id="cd06570">
    <property type="entry name" value="GH20_chitobiase-like_1"/>
    <property type="match status" value="1"/>
</dbReference>
<feature type="domain" description="Glycoside hydrolase family 20 catalytic" evidence="5">
    <location>
        <begin position="160"/>
        <end position="477"/>
    </location>
</feature>
<accession>A0A1I6PQ13</accession>
<dbReference type="Proteomes" id="UP000199312">
    <property type="component" value="Unassembled WGS sequence"/>
</dbReference>
<evidence type="ECO:0000256" key="2">
    <source>
        <dbReference type="ARBA" id="ARBA00022801"/>
    </source>
</evidence>
<dbReference type="InterPro" id="IPR025705">
    <property type="entry name" value="Beta_hexosaminidase_sua/sub"/>
</dbReference>
<dbReference type="GO" id="GO:0005764">
    <property type="term" value="C:lysosome"/>
    <property type="evidence" value="ECO:0007669"/>
    <property type="project" value="TreeGrafter"/>
</dbReference>
<gene>
    <name evidence="7" type="ORF">SAMN04488006_1255</name>
</gene>
<keyword evidence="2" id="KW-0378">Hydrolase</keyword>
<dbReference type="SUPFAM" id="SSF55545">
    <property type="entry name" value="beta-N-acetylhexosaminidase-like domain"/>
    <property type="match status" value="1"/>
</dbReference>
<evidence type="ECO:0000313" key="7">
    <source>
        <dbReference type="EMBL" id="SFS42276.1"/>
    </source>
</evidence>
<dbReference type="AlphaFoldDB" id="A0A1I6PQ13"/>
<evidence type="ECO:0000256" key="4">
    <source>
        <dbReference type="PIRSR" id="PIRSR625705-1"/>
    </source>
</evidence>
<dbReference type="STRING" id="593133.SAMN04488006_1255"/>
<evidence type="ECO:0000259" key="5">
    <source>
        <dbReference type="Pfam" id="PF00728"/>
    </source>
</evidence>
<dbReference type="GO" id="GO:0016020">
    <property type="term" value="C:membrane"/>
    <property type="evidence" value="ECO:0007669"/>
    <property type="project" value="TreeGrafter"/>
</dbReference>
<feature type="domain" description="Beta-hexosaminidase bacterial type N-terminal" evidence="6">
    <location>
        <begin position="23"/>
        <end position="156"/>
    </location>
</feature>
<dbReference type="InterPro" id="IPR017853">
    <property type="entry name" value="GH"/>
</dbReference>
<dbReference type="Pfam" id="PF02838">
    <property type="entry name" value="Glyco_hydro_20b"/>
    <property type="match status" value="1"/>
</dbReference>
<keyword evidence="3" id="KW-0326">Glycosidase</keyword>
<dbReference type="GO" id="GO:0005975">
    <property type="term" value="P:carbohydrate metabolic process"/>
    <property type="evidence" value="ECO:0007669"/>
    <property type="project" value="InterPro"/>
</dbReference>
<dbReference type="PRINTS" id="PR00738">
    <property type="entry name" value="GLHYDRLASE20"/>
</dbReference>
<dbReference type="InterPro" id="IPR029018">
    <property type="entry name" value="Hex-like_dom2"/>
</dbReference>
<reference evidence="8" key="1">
    <citation type="submission" date="2016-10" db="EMBL/GenBank/DDBJ databases">
        <authorList>
            <person name="Varghese N."/>
            <person name="Submissions S."/>
        </authorList>
    </citation>
    <scope>NUCLEOTIDE SEQUENCE [LARGE SCALE GENOMIC DNA]</scope>
    <source>
        <strain evidence="8">DSM 24450</strain>
    </source>
</reference>
<dbReference type="EMBL" id="FOZP01000002">
    <property type="protein sequence ID" value="SFS42276.1"/>
    <property type="molecule type" value="Genomic_DNA"/>
</dbReference>
<dbReference type="Gene3D" id="3.20.20.80">
    <property type="entry name" value="Glycosidases"/>
    <property type="match status" value="1"/>
</dbReference>
<evidence type="ECO:0000256" key="1">
    <source>
        <dbReference type="ARBA" id="ARBA00006285"/>
    </source>
</evidence>
<dbReference type="InterPro" id="IPR015883">
    <property type="entry name" value="Glyco_hydro_20_cat"/>
</dbReference>
<keyword evidence="8" id="KW-1185">Reference proteome</keyword>
<evidence type="ECO:0000313" key="8">
    <source>
        <dbReference type="Proteomes" id="UP000199312"/>
    </source>
</evidence>
<dbReference type="PANTHER" id="PTHR22600:SF21">
    <property type="entry name" value="BETA-HEXOSAMINIDASE A"/>
    <property type="match status" value="1"/>
</dbReference>
<dbReference type="SUPFAM" id="SSF51445">
    <property type="entry name" value="(Trans)glycosidases"/>
    <property type="match status" value="1"/>
</dbReference>
<proteinExistence type="inferred from homology"/>
<feature type="active site" description="Proton donor" evidence="4">
    <location>
        <position position="316"/>
    </location>
</feature>
<dbReference type="RefSeq" id="WP_090223808.1">
    <property type="nucleotide sequence ID" value="NZ_FOZP01000002.1"/>
</dbReference>
<dbReference type="GO" id="GO:0006689">
    <property type="term" value="P:ganglioside catabolic process"/>
    <property type="evidence" value="ECO:0007669"/>
    <property type="project" value="TreeGrafter"/>
</dbReference>
<dbReference type="Pfam" id="PF00728">
    <property type="entry name" value="Glyco_hydro_20"/>
    <property type="match status" value="1"/>
</dbReference>
<dbReference type="InterPro" id="IPR015882">
    <property type="entry name" value="HEX_bac_N"/>
</dbReference>
<protein>
    <submittedName>
        <fullName evidence="7">Hexosaminidase</fullName>
    </submittedName>
</protein>
<evidence type="ECO:0000259" key="6">
    <source>
        <dbReference type="Pfam" id="PF02838"/>
    </source>
</evidence>
<organism evidence="7 8">
    <name type="scientific">Lutibacter maritimus</name>
    <dbReference type="NCBI Taxonomy" id="593133"/>
    <lineage>
        <taxon>Bacteria</taxon>
        <taxon>Pseudomonadati</taxon>
        <taxon>Bacteroidota</taxon>
        <taxon>Flavobacteriia</taxon>
        <taxon>Flavobacteriales</taxon>
        <taxon>Flavobacteriaceae</taxon>
        <taxon>Lutibacter</taxon>
    </lineage>
</organism>
<dbReference type="GO" id="GO:0004563">
    <property type="term" value="F:beta-N-acetylhexosaminidase activity"/>
    <property type="evidence" value="ECO:0007669"/>
    <property type="project" value="InterPro"/>
</dbReference>
<dbReference type="GO" id="GO:0030203">
    <property type="term" value="P:glycosaminoglycan metabolic process"/>
    <property type="evidence" value="ECO:0007669"/>
    <property type="project" value="TreeGrafter"/>
</dbReference>
<name>A0A1I6PQ13_9FLAO</name>
<dbReference type="OrthoDB" id="9763537at2"/>
<comment type="similarity">
    <text evidence="1">Belongs to the glycosyl hydrolase 20 family.</text>
</comment>
<dbReference type="Gene3D" id="3.30.379.10">
    <property type="entry name" value="Chitobiase/beta-hexosaminidase domain 2-like"/>
    <property type="match status" value="1"/>
</dbReference>
<evidence type="ECO:0000256" key="3">
    <source>
        <dbReference type="ARBA" id="ARBA00023295"/>
    </source>
</evidence>